<feature type="domain" description="HAMP" evidence="15">
    <location>
        <begin position="309"/>
        <end position="362"/>
    </location>
</feature>
<evidence type="ECO:0000313" key="17">
    <source>
        <dbReference type="Proteomes" id="UP000199581"/>
    </source>
</evidence>
<dbReference type="EC" id="2.7.13.3" evidence="3"/>
<dbReference type="InterPro" id="IPR003594">
    <property type="entry name" value="HATPase_dom"/>
</dbReference>
<evidence type="ECO:0000256" key="7">
    <source>
        <dbReference type="ARBA" id="ARBA00022692"/>
    </source>
</evidence>
<evidence type="ECO:0000256" key="4">
    <source>
        <dbReference type="ARBA" id="ARBA00022475"/>
    </source>
</evidence>
<evidence type="ECO:0000313" key="16">
    <source>
        <dbReference type="EMBL" id="SFM17131.1"/>
    </source>
</evidence>
<dbReference type="Gene3D" id="3.30.565.10">
    <property type="entry name" value="Histidine kinase-like ATPase, C-terminal domain"/>
    <property type="match status" value="1"/>
</dbReference>
<comment type="catalytic activity">
    <reaction evidence="1">
        <text>ATP + protein L-histidine = ADP + protein N-phospho-L-histidine.</text>
        <dbReference type="EC" id="2.7.13.3"/>
    </reaction>
</comment>
<dbReference type="Gene3D" id="3.40.50.2300">
    <property type="match status" value="1"/>
</dbReference>
<dbReference type="PRINTS" id="PR00344">
    <property type="entry name" value="BCTRLSENSOR"/>
</dbReference>
<dbReference type="FunFam" id="3.30.565.10:FF:000010">
    <property type="entry name" value="Sensor histidine kinase RcsC"/>
    <property type="match status" value="1"/>
</dbReference>
<dbReference type="RefSeq" id="WP_092194223.1">
    <property type="nucleotide sequence ID" value="NZ_FOTO01000018.1"/>
</dbReference>
<dbReference type="Pfam" id="PF00512">
    <property type="entry name" value="HisKA"/>
    <property type="match status" value="1"/>
</dbReference>
<keyword evidence="7 12" id="KW-0812">Transmembrane</keyword>
<keyword evidence="5 10" id="KW-0597">Phosphoprotein</keyword>
<dbReference type="GO" id="GO:0005886">
    <property type="term" value="C:plasma membrane"/>
    <property type="evidence" value="ECO:0007669"/>
    <property type="project" value="UniProtKB-SubCell"/>
</dbReference>
<proteinExistence type="predicted"/>
<gene>
    <name evidence="16" type="ORF">SAMN05421830_11812</name>
</gene>
<dbReference type="EMBL" id="FOTO01000018">
    <property type="protein sequence ID" value="SFM17131.1"/>
    <property type="molecule type" value="Genomic_DNA"/>
</dbReference>
<dbReference type="SUPFAM" id="SSF55874">
    <property type="entry name" value="ATPase domain of HSP90 chaperone/DNA topoisomerase II/histidine kinase"/>
    <property type="match status" value="1"/>
</dbReference>
<dbReference type="SUPFAM" id="SSF52172">
    <property type="entry name" value="CheY-like"/>
    <property type="match status" value="1"/>
</dbReference>
<dbReference type="Proteomes" id="UP000199581">
    <property type="component" value="Unassembled WGS sequence"/>
</dbReference>
<dbReference type="Pfam" id="PF00072">
    <property type="entry name" value="Response_reg"/>
    <property type="match status" value="1"/>
</dbReference>
<sequence length="764" mass="84068">MTPRFLHGSIRKTLAFLFLAAALPAFVVLLLYGIQEYEDSVSKAETDLLRFVNQIAEIQQQATLSTRLLLDNVARMPAVRQADAKACKEIFANALQLSPHLAGITLTDPAGNVVASTRPQMTANMSMSKHFRDALRTKSFAVGEFMIGRLQPVPIFPFAAPVLTTQDQVHGMLLASIDLDRYKQLFQNMRFPDKSFVGVCDHAGLRLYRFPATDKTPIGGPVRSSVFEIARQDWSEGLKFDVGSDGIKRIIAFRQIRLDEDSAPYMFFFAGMPVAAVHSTARQNLLVDLGVFLFAVCLTFVSGWFLGGKKLSRSLEEIAIAARRIGAGDYTVRVSGVPEIGEVDALKGAFNSMAADLAEHSASRKRVKDDLLQAKTQAEAASIAKSEFLANMSHEIRTPLNGIVSMLQLLESSITDPEPLRYCSMALQSTDRLTQLLTDILDLSRVEAGKMQMRSEIFNLPEIIRQAVDLFEPISVQSGVELQYLTDPSLPLWVEGDPVRLQQVLVNLIGNAFKFTPRGHVSVEASAFSAKVEGQARILFTVSDTGCGIPDEALPSLFSPFTQASQGYARSQQGAGLGLSICKRLVTLMGGNMAVESEVGTGTSIHFSITVERATELNVDSPVERQISSALHGRVLVVEDDEVSRFAVRKMLEKRGCVVETVSNGKEAVDLLEKRNFDLVLMDVQTPVMDGLEATRRIREFGLEDRRTIPIIALTGYAMDGDKDRFLAAGMDDYIAKPVCMADLSRIIDEVLRRRHRVEPSAVS</sequence>
<dbReference type="PROSITE" id="PS50109">
    <property type="entry name" value="HIS_KIN"/>
    <property type="match status" value="1"/>
</dbReference>
<evidence type="ECO:0000256" key="3">
    <source>
        <dbReference type="ARBA" id="ARBA00012438"/>
    </source>
</evidence>
<dbReference type="CDD" id="cd06225">
    <property type="entry name" value="HAMP"/>
    <property type="match status" value="1"/>
</dbReference>
<keyword evidence="9 12" id="KW-1133">Transmembrane helix</keyword>
<protein>
    <recommendedName>
        <fullName evidence="3">histidine kinase</fullName>
        <ecNumber evidence="3">2.7.13.3</ecNumber>
    </recommendedName>
</protein>
<dbReference type="PROSITE" id="PS50885">
    <property type="entry name" value="HAMP"/>
    <property type="match status" value="1"/>
</dbReference>
<dbReference type="SMART" id="SM00304">
    <property type="entry name" value="HAMP"/>
    <property type="match status" value="1"/>
</dbReference>
<evidence type="ECO:0000259" key="13">
    <source>
        <dbReference type="PROSITE" id="PS50109"/>
    </source>
</evidence>
<dbReference type="InterPro" id="IPR003661">
    <property type="entry name" value="HisK_dim/P_dom"/>
</dbReference>
<keyword evidence="6" id="KW-0808">Transferase</keyword>
<feature type="coiled-coil region" evidence="11">
    <location>
        <begin position="34"/>
        <end position="61"/>
    </location>
</feature>
<dbReference type="SUPFAM" id="SSF103190">
    <property type="entry name" value="Sensory domain-like"/>
    <property type="match status" value="1"/>
</dbReference>
<dbReference type="InterPro" id="IPR036097">
    <property type="entry name" value="HisK_dim/P_sf"/>
</dbReference>
<dbReference type="InterPro" id="IPR011006">
    <property type="entry name" value="CheY-like_superfamily"/>
</dbReference>
<feature type="domain" description="Response regulatory" evidence="14">
    <location>
        <begin position="634"/>
        <end position="752"/>
    </location>
</feature>
<dbReference type="InterPro" id="IPR004358">
    <property type="entry name" value="Sig_transdc_His_kin-like_C"/>
</dbReference>
<evidence type="ECO:0000256" key="1">
    <source>
        <dbReference type="ARBA" id="ARBA00000085"/>
    </source>
</evidence>
<evidence type="ECO:0000256" key="6">
    <source>
        <dbReference type="ARBA" id="ARBA00022679"/>
    </source>
</evidence>
<evidence type="ECO:0000256" key="9">
    <source>
        <dbReference type="ARBA" id="ARBA00022989"/>
    </source>
</evidence>
<dbReference type="PANTHER" id="PTHR45339">
    <property type="entry name" value="HYBRID SIGNAL TRANSDUCTION HISTIDINE KINASE J"/>
    <property type="match status" value="1"/>
</dbReference>
<keyword evidence="12" id="KW-0472">Membrane</keyword>
<dbReference type="CDD" id="cd17546">
    <property type="entry name" value="REC_hyHK_CKI1_RcsC-like"/>
    <property type="match status" value="1"/>
</dbReference>
<evidence type="ECO:0000256" key="2">
    <source>
        <dbReference type="ARBA" id="ARBA00004651"/>
    </source>
</evidence>
<dbReference type="Pfam" id="PF02518">
    <property type="entry name" value="HATPase_c"/>
    <property type="match status" value="1"/>
</dbReference>
<comment type="caution">
    <text evidence="16">The sequence shown here is derived from an EMBL/GenBank/DDBJ whole genome shotgun (WGS) entry which is preliminary data.</text>
</comment>
<dbReference type="Gene3D" id="1.10.287.130">
    <property type="match status" value="1"/>
</dbReference>
<accession>A0A8G2C5W6</accession>
<feature type="modified residue" description="4-aspartylphosphate" evidence="10">
    <location>
        <position position="683"/>
    </location>
</feature>
<dbReference type="InterPro" id="IPR001789">
    <property type="entry name" value="Sig_transdc_resp-reg_receiver"/>
</dbReference>
<evidence type="ECO:0000256" key="10">
    <source>
        <dbReference type="PROSITE-ProRule" id="PRU00169"/>
    </source>
</evidence>
<dbReference type="CDD" id="cd00082">
    <property type="entry name" value="HisKA"/>
    <property type="match status" value="1"/>
</dbReference>
<keyword evidence="11" id="KW-0175">Coiled coil</keyword>
<dbReference type="PANTHER" id="PTHR45339:SF5">
    <property type="entry name" value="HISTIDINE KINASE"/>
    <property type="match status" value="1"/>
</dbReference>
<dbReference type="SMART" id="SM00448">
    <property type="entry name" value="REC"/>
    <property type="match status" value="1"/>
</dbReference>
<dbReference type="OrthoDB" id="5437363at2"/>
<dbReference type="AlphaFoldDB" id="A0A8G2C5W6"/>
<dbReference type="InterPro" id="IPR036890">
    <property type="entry name" value="HATPase_C_sf"/>
</dbReference>
<evidence type="ECO:0000256" key="12">
    <source>
        <dbReference type="SAM" id="Phobius"/>
    </source>
</evidence>
<dbReference type="SMART" id="SM00387">
    <property type="entry name" value="HATPase_c"/>
    <property type="match status" value="1"/>
</dbReference>
<dbReference type="PROSITE" id="PS50110">
    <property type="entry name" value="RESPONSE_REGULATORY"/>
    <property type="match status" value="1"/>
</dbReference>
<evidence type="ECO:0000256" key="5">
    <source>
        <dbReference type="ARBA" id="ARBA00022553"/>
    </source>
</evidence>
<dbReference type="InterPro" id="IPR005467">
    <property type="entry name" value="His_kinase_dom"/>
</dbReference>
<reference evidence="16 17" key="1">
    <citation type="submission" date="2016-10" db="EMBL/GenBank/DDBJ databases">
        <authorList>
            <person name="Varghese N."/>
            <person name="Submissions S."/>
        </authorList>
    </citation>
    <scope>NUCLEOTIDE SEQUENCE [LARGE SCALE GENOMIC DNA]</scope>
    <source>
        <strain evidence="16 17">DSM 1741</strain>
    </source>
</reference>
<evidence type="ECO:0000259" key="14">
    <source>
        <dbReference type="PROSITE" id="PS50110"/>
    </source>
</evidence>
<keyword evidence="8 16" id="KW-0418">Kinase</keyword>
<dbReference type="SUPFAM" id="SSF158472">
    <property type="entry name" value="HAMP domain-like"/>
    <property type="match status" value="1"/>
</dbReference>
<dbReference type="Gene3D" id="6.10.340.10">
    <property type="match status" value="1"/>
</dbReference>
<keyword evidence="4" id="KW-1003">Cell membrane</keyword>
<evidence type="ECO:0000259" key="15">
    <source>
        <dbReference type="PROSITE" id="PS50885"/>
    </source>
</evidence>
<dbReference type="Pfam" id="PF00672">
    <property type="entry name" value="HAMP"/>
    <property type="match status" value="1"/>
</dbReference>
<evidence type="ECO:0000256" key="11">
    <source>
        <dbReference type="SAM" id="Coils"/>
    </source>
</evidence>
<organism evidence="16 17">
    <name type="scientific">Desulfomicrobium norvegicum (strain DSM 1741 / NCIMB 8310)</name>
    <name type="common">Desulfovibrio baculatus (strain Norway 4)</name>
    <name type="synonym">Desulfovibrio desulfuricans (strain Norway 4)</name>
    <dbReference type="NCBI Taxonomy" id="52561"/>
    <lineage>
        <taxon>Bacteria</taxon>
        <taxon>Pseudomonadati</taxon>
        <taxon>Thermodesulfobacteriota</taxon>
        <taxon>Desulfovibrionia</taxon>
        <taxon>Desulfovibrionales</taxon>
        <taxon>Desulfomicrobiaceae</taxon>
        <taxon>Desulfomicrobium</taxon>
    </lineage>
</organism>
<dbReference type="CDD" id="cd16922">
    <property type="entry name" value="HATPase_EvgS-ArcB-TorS-like"/>
    <property type="match status" value="1"/>
</dbReference>
<comment type="subcellular location">
    <subcellularLocation>
        <location evidence="2">Cell membrane</location>
        <topology evidence="2">Multi-pass membrane protein</topology>
    </subcellularLocation>
</comment>
<dbReference type="InterPro" id="IPR003660">
    <property type="entry name" value="HAMP_dom"/>
</dbReference>
<dbReference type="InterPro" id="IPR029151">
    <property type="entry name" value="Sensor-like_sf"/>
</dbReference>
<feature type="transmembrane region" description="Helical" evidence="12">
    <location>
        <begin position="14"/>
        <end position="34"/>
    </location>
</feature>
<feature type="transmembrane region" description="Helical" evidence="12">
    <location>
        <begin position="287"/>
        <end position="306"/>
    </location>
</feature>
<dbReference type="SUPFAM" id="SSF47384">
    <property type="entry name" value="Homodimeric domain of signal transducing histidine kinase"/>
    <property type="match status" value="1"/>
</dbReference>
<name>A0A8G2C5W6_DESNO</name>
<evidence type="ECO:0000256" key="8">
    <source>
        <dbReference type="ARBA" id="ARBA00022777"/>
    </source>
</evidence>
<keyword evidence="17" id="KW-1185">Reference proteome</keyword>
<dbReference type="GO" id="GO:0000155">
    <property type="term" value="F:phosphorelay sensor kinase activity"/>
    <property type="evidence" value="ECO:0007669"/>
    <property type="project" value="InterPro"/>
</dbReference>
<feature type="domain" description="Histidine kinase" evidence="13">
    <location>
        <begin position="391"/>
        <end position="613"/>
    </location>
</feature>
<dbReference type="CDD" id="cd12914">
    <property type="entry name" value="PDC1_DGC_like"/>
    <property type="match status" value="1"/>
</dbReference>
<dbReference type="SMART" id="SM00388">
    <property type="entry name" value="HisKA"/>
    <property type="match status" value="1"/>
</dbReference>
<dbReference type="Gene3D" id="3.30.450.20">
    <property type="entry name" value="PAS domain"/>
    <property type="match status" value="1"/>
</dbReference>